<keyword evidence="5" id="KW-1185">Reference proteome</keyword>
<comment type="caution">
    <text evidence="4">The sequence shown here is derived from an EMBL/GenBank/DDBJ whole genome shotgun (WGS) entry which is preliminary data.</text>
</comment>
<dbReference type="InterPro" id="IPR036397">
    <property type="entry name" value="RNaseH_sf"/>
</dbReference>
<dbReference type="Pfam" id="PF02316">
    <property type="entry name" value="HTH_Tnp_Mu_1"/>
    <property type="match status" value="1"/>
</dbReference>
<dbReference type="Pfam" id="PF00665">
    <property type="entry name" value="rve"/>
    <property type="match status" value="1"/>
</dbReference>
<reference evidence="4 5" key="1">
    <citation type="journal article" date="2019" name="Genome Biol. Evol.">
        <title>Day and night: Metabolic profiles and evolutionary relationships of six axenic non-marine cyanobacteria.</title>
        <authorList>
            <person name="Will S.E."/>
            <person name="Henke P."/>
            <person name="Boedeker C."/>
            <person name="Huang S."/>
            <person name="Brinkmann H."/>
            <person name="Rohde M."/>
            <person name="Jarek M."/>
            <person name="Friedl T."/>
            <person name="Seufert S."/>
            <person name="Schumacher M."/>
            <person name="Overmann J."/>
            <person name="Neumann-Schaal M."/>
            <person name="Petersen J."/>
        </authorList>
    </citation>
    <scope>NUCLEOTIDE SEQUENCE [LARGE SCALE GENOMIC DNA]</scope>
    <source>
        <strain evidence="4 5">SAG 39.79</strain>
    </source>
</reference>
<accession>A0AB37USN6</accession>
<feature type="domain" description="HTH Mu-type" evidence="3">
    <location>
        <begin position="1"/>
        <end position="67"/>
    </location>
</feature>
<gene>
    <name evidence="4" type="ORF">DSM107010_00410</name>
</gene>
<evidence type="ECO:0000256" key="1">
    <source>
        <dbReference type="SAM" id="MobiDB-lite"/>
    </source>
</evidence>
<proteinExistence type="predicted"/>
<dbReference type="SUPFAM" id="SSF50610">
    <property type="entry name" value="mu transposase, C-terminal domain"/>
    <property type="match status" value="1"/>
</dbReference>
<dbReference type="InterPro" id="IPR009004">
    <property type="entry name" value="Transposase_Mu_C"/>
</dbReference>
<dbReference type="InterPro" id="IPR009061">
    <property type="entry name" value="DNA-bd_dom_put_sf"/>
</dbReference>
<evidence type="ECO:0008006" key="6">
    <source>
        <dbReference type="Google" id="ProtNLM"/>
    </source>
</evidence>
<dbReference type="GO" id="GO:0003677">
    <property type="term" value="F:DNA binding"/>
    <property type="evidence" value="ECO:0007669"/>
    <property type="project" value="InterPro"/>
</dbReference>
<dbReference type="PROSITE" id="PS51702">
    <property type="entry name" value="HTH_MU"/>
    <property type="match status" value="1"/>
</dbReference>
<sequence>MKRWYSSLELTGLPGLPSHRGNITRKALAEGWHFQQRNGRGGGREYAYESLPAQTQAALHKSDRICQNYDDSDDETNKRNESVSRKLTPTEASAIAFETIDNQPSKLYKQAPKVKAKGGLVEQRTDAWLEIIKAYETWCESSNCNSVLIRDLEFAKAYNDRQLRLANWVYQYVPQISRSTLKAKNKCRRTANSLQALGGNYGNRKGKGKIDSNPELKQAIETCIAVGGKHWGAIQIYEILLLEFGYESQDFSLGQLRSWIGQFRAENPQKWSMYMQPDRFKGMVAPAFGSRSYGVVRPNQVWEIDSLNVDLILKYQCQLSQNLKVKRYSLIGCIDLFTRRAMLLLSDTSKAEAVCQLLAAAILKWGVPEGVRTDWGKEYLSRRVKRFLSNLDIHTDDLRCLPGHPEQKPFIERFNRTFQHRDLPKLPGFVGHNVAERQAIRANPDWNKTAVELAMMPEEFQTWCDAWCIGYERRSHGRPGIGLEGKSPLEVLTAAAEQGWSMAQISNPRDLDFLMMAAPTKDGTRMVGRQGISVNGRLYVAGELGGWIGKRVYVCFSPQDLTYIYIYKSSSLTQYICKAFWREAKEIDLAQIARQATVAYELIRQQVNQTCKRGQSLLRKIATNPISVLGNVQEVLPLVQSHLHDYPALSAIALAIASTEPQNTQPQISDQQYQAELAQLEAVEAEQLNRQQQAIALSMQLEKLFEFWQQGGDLTEIPAQSLAQVATYLESSQGKGYLGAIADCSQQEYRFSSWLARQQSKQPVAVDSNQLLMAVFDAWSKGLEASAQRREFVAHYIQLAAGKGTLNALIEDKHEQQRFLAWLSQSKTLTVQSTEQIY</sequence>
<dbReference type="Gene3D" id="3.30.420.10">
    <property type="entry name" value="Ribonuclease H-like superfamily/Ribonuclease H"/>
    <property type="match status" value="1"/>
</dbReference>
<dbReference type="Proteomes" id="UP000282574">
    <property type="component" value="Unassembled WGS sequence"/>
</dbReference>
<dbReference type="PROSITE" id="PS50994">
    <property type="entry name" value="INTEGRASE"/>
    <property type="match status" value="1"/>
</dbReference>
<dbReference type="SUPFAM" id="SSF46955">
    <property type="entry name" value="Putative DNA-binding domain"/>
    <property type="match status" value="1"/>
</dbReference>
<dbReference type="InterPro" id="IPR012337">
    <property type="entry name" value="RNaseH-like_sf"/>
</dbReference>
<dbReference type="InterPro" id="IPR001584">
    <property type="entry name" value="Integrase_cat-core"/>
</dbReference>
<dbReference type="GO" id="GO:0015074">
    <property type="term" value="P:DNA integration"/>
    <property type="evidence" value="ECO:0007669"/>
    <property type="project" value="InterPro"/>
</dbReference>
<organism evidence="4 5">
    <name type="scientific">Chroococcidiopsis cubana SAG 39.79</name>
    <dbReference type="NCBI Taxonomy" id="388085"/>
    <lineage>
        <taxon>Bacteria</taxon>
        <taxon>Bacillati</taxon>
        <taxon>Cyanobacteriota</taxon>
        <taxon>Cyanophyceae</taxon>
        <taxon>Chroococcidiopsidales</taxon>
        <taxon>Chroococcidiopsidaceae</taxon>
        <taxon>Chroococcidiopsis</taxon>
    </lineage>
</organism>
<dbReference type="EMBL" id="RSCK01000001">
    <property type="protein sequence ID" value="RUT14495.1"/>
    <property type="molecule type" value="Genomic_DNA"/>
</dbReference>
<dbReference type="Gene3D" id="1.10.10.10">
    <property type="entry name" value="Winged helix-like DNA-binding domain superfamily/Winged helix DNA-binding domain"/>
    <property type="match status" value="1"/>
</dbReference>
<dbReference type="InterPro" id="IPR003314">
    <property type="entry name" value="Mu-type_HTH"/>
</dbReference>
<evidence type="ECO:0000259" key="2">
    <source>
        <dbReference type="PROSITE" id="PS50994"/>
    </source>
</evidence>
<evidence type="ECO:0000313" key="5">
    <source>
        <dbReference type="Proteomes" id="UP000282574"/>
    </source>
</evidence>
<dbReference type="SUPFAM" id="SSF53098">
    <property type="entry name" value="Ribonuclease H-like"/>
    <property type="match status" value="1"/>
</dbReference>
<feature type="region of interest" description="Disordered" evidence="1">
    <location>
        <begin position="67"/>
        <end position="86"/>
    </location>
</feature>
<evidence type="ECO:0000259" key="3">
    <source>
        <dbReference type="PROSITE" id="PS51702"/>
    </source>
</evidence>
<dbReference type="InterPro" id="IPR015378">
    <property type="entry name" value="Transposase-like_Mu_C"/>
</dbReference>
<dbReference type="AlphaFoldDB" id="A0AB37USN6"/>
<name>A0AB37USN6_9CYAN</name>
<feature type="domain" description="Integrase catalytic" evidence="2">
    <location>
        <begin position="294"/>
        <end position="496"/>
    </location>
</feature>
<evidence type="ECO:0000313" key="4">
    <source>
        <dbReference type="EMBL" id="RUT14495.1"/>
    </source>
</evidence>
<dbReference type="InterPro" id="IPR036388">
    <property type="entry name" value="WH-like_DNA-bd_sf"/>
</dbReference>
<dbReference type="Pfam" id="PF09299">
    <property type="entry name" value="Mu-transpos_C"/>
    <property type="match status" value="1"/>
</dbReference>
<dbReference type="RefSeq" id="WP_127022039.1">
    <property type="nucleotide sequence ID" value="NZ_JAVKZF010000005.1"/>
</dbReference>
<feature type="compositionally biased region" description="Basic and acidic residues" evidence="1">
    <location>
        <begin position="75"/>
        <end position="84"/>
    </location>
</feature>
<protein>
    <recommendedName>
        <fullName evidence="6">Transposase</fullName>
    </recommendedName>
</protein>